<protein>
    <recommendedName>
        <fullName evidence="4">UDP-glucuronosyltransferase 3A1</fullName>
    </recommendedName>
</protein>
<organism evidence="2 3">
    <name type="scientific">Theropithecus gelada</name>
    <name type="common">Gelada baboon</name>
    <dbReference type="NCBI Taxonomy" id="9565"/>
    <lineage>
        <taxon>Eukaryota</taxon>
        <taxon>Metazoa</taxon>
        <taxon>Chordata</taxon>
        <taxon>Craniata</taxon>
        <taxon>Vertebrata</taxon>
        <taxon>Euteleostomi</taxon>
        <taxon>Mammalia</taxon>
        <taxon>Eutheria</taxon>
        <taxon>Euarchontoglires</taxon>
        <taxon>Primates</taxon>
        <taxon>Haplorrhini</taxon>
        <taxon>Catarrhini</taxon>
        <taxon>Cercopithecidae</taxon>
        <taxon>Cercopithecinae</taxon>
        <taxon>Theropithecus</taxon>
    </lineage>
</organism>
<name>A0A8D2EP57_THEGE</name>
<proteinExistence type="predicted"/>
<evidence type="ECO:0000313" key="3">
    <source>
        <dbReference type="Proteomes" id="UP000694411"/>
    </source>
</evidence>
<reference evidence="2" key="2">
    <citation type="submission" date="2025-08" db="UniProtKB">
        <authorList>
            <consortium name="Ensembl"/>
        </authorList>
    </citation>
    <scope>IDENTIFICATION</scope>
</reference>
<sequence>MAGQRLLLLVGFLLPGVLLSEAAKILTISTLGGSHYLLLNRVSQILQEHGHNVTMLPQIFISDFQKGREKKSYQVIRWFLPEDNQKRITKHFNSYIETALDGRNLLHLPHKRGETQIHAILS</sequence>
<evidence type="ECO:0000256" key="1">
    <source>
        <dbReference type="SAM" id="SignalP"/>
    </source>
</evidence>
<feature type="chain" id="PRO_5034216078" description="UDP-glucuronosyltransferase 3A1" evidence="1">
    <location>
        <begin position="23"/>
        <end position="122"/>
    </location>
</feature>
<dbReference type="AlphaFoldDB" id="A0A8D2EP57"/>
<keyword evidence="1" id="KW-0732">Signal</keyword>
<keyword evidence="3" id="KW-1185">Reference proteome</keyword>
<feature type="signal peptide" evidence="1">
    <location>
        <begin position="1"/>
        <end position="22"/>
    </location>
</feature>
<dbReference type="Ensembl" id="ENSTGET00000010294.1">
    <property type="protein sequence ID" value="ENSTGEP00000008542.1"/>
    <property type="gene ID" value="ENSTGEG00000006997.1"/>
</dbReference>
<reference evidence="2" key="3">
    <citation type="submission" date="2025-09" db="UniProtKB">
        <authorList>
            <consortium name="Ensembl"/>
        </authorList>
    </citation>
    <scope>IDENTIFICATION</scope>
</reference>
<accession>A0A8D2EP57</accession>
<evidence type="ECO:0008006" key="4">
    <source>
        <dbReference type="Google" id="ProtNLM"/>
    </source>
</evidence>
<reference evidence="2" key="1">
    <citation type="submission" date="2018-05" db="EMBL/GenBank/DDBJ databases">
        <title>Whole genome of Theropithecus gelada.</title>
        <authorList>
            <person name="Chiou K.L."/>
            <person name="Snyder-Mackler N."/>
        </authorList>
    </citation>
    <scope>NUCLEOTIDE SEQUENCE [LARGE SCALE GENOMIC DNA]</scope>
</reference>
<dbReference type="Proteomes" id="UP000694411">
    <property type="component" value="Chromosome 6"/>
</dbReference>
<evidence type="ECO:0000313" key="2">
    <source>
        <dbReference type="Ensembl" id="ENSTGEP00000008542.1"/>
    </source>
</evidence>